<protein>
    <submittedName>
        <fullName evidence="1">Uncharacterized protein</fullName>
    </submittedName>
</protein>
<organism evidence="1 2">
    <name type="scientific">Pseudanabaena galeata UHCC 0370</name>
    <dbReference type="NCBI Taxonomy" id="3110310"/>
    <lineage>
        <taxon>Bacteria</taxon>
        <taxon>Bacillati</taxon>
        <taxon>Cyanobacteriota</taxon>
        <taxon>Cyanophyceae</taxon>
        <taxon>Pseudanabaenales</taxon>
        <taxon>Pseudanabaenaceae</taxon>
        <taxon>Pseudanabaena</taxon>
    </lineage>
</organism>
<name>A0ABU5TGV6_9CYAN</name>
<dbReference type="EMBL" id="JAYGIE010000027">
    <property type="protein sequence ID" value="MEA5477494.1"/>
    <property type="molecule type" value="Genomic_DNA"/>
</dbReference>
<proteinExistence type="predicted"/>
<reference evidence="1 2" key="1">
    <citation type="submission" date="2023-12" db="EMBL/GenBank/DDBJ databases">
        <title>Baltic Sea Cyanobacteria.</title>
        <authorList>
            <person name="Delbaje E."/>
            <person name="Fewer D.P."/>
            <person name="Shishido T.K."/>
        </authorList>
    </citation>
    <scope>NUCLEOTIDE SEQUENCE [LARGE SCALE GENOMIC DNA]</scope>
    <source>
        <strain evidence="1 2">UHCC 0370</strain>
    </source>
</reference>
<sequence length="65" mass="6869">MATVSILPISDPKGEKSYRALAGNKHSEGKTAGQALDALTAQLGEIEFSAIVIIQSIQTDTLKIQ</sequence>
<dbReference type="RefSeq" id="WP_323261064.1">
    <property type="nucleotide sequence ID" value="NZ_JAYGIE010000027.1"/>
</dbReference>
<accession>A0ABU5TGV6</accession>
<dbReference type="Proteomes" id="UP001301388">
    <property type="component" value="Unassembled WGS sequence"/>
</dbReference>
<comment type="caution">
    <text evidence="1">The sequence shown here is derived from an EMBL/GenBank/DDBJ whole genome shotgun (WGS) entry which is preliminary data.</text>
</comment>
<keyword evidence="2" id="KW-1185">Reference proteome</keyword>
<evidence type="ECO:0000313" key="2">
    <source>
        <dbReference type="Proteomes" id="UP001301388"/>
    </source>
</evidence>
<gene>
    <name evidence="1" type="ORF">VB774_07655</name>
</gene>
<evidence type="ECO:0000313" key="1">
    <source>
        <dbReference type="EMBL" id="MEA5477494.1"/>
    </source>
</evidence>